<sequence>TKAAHPLLDHLLQQQRDLFEEPQGLPLARVYDHRIHLLPGSPPVAVRP</sequence>
<accession>A0A452XS23</accession>
<keyword evidence="2" id="KW-1185">Reference proteome</keyword>
<evidence type="ECO:0000313" key="1">
    <source>
        <dbReference type="EnsemblPlants" id="AET1Gv20138300.1"/>
    </source>
</evidence>
<name>A0A452XS23_AEGTS</name>
<reference evidence="1" key="5">
    <citation type="journal article" date="2021" name="G3 (Bethesda)">
        <title>Aegilops tauschii genome assembly Aet v5.0 features greater sequence contiguity and improved annotation.</title>
        <authorList>
            <person name="Wang L."/>
            <person name="Zhu T."/>
            <person name="Rodriguez J.C."/>
            <person name="Deal K.R."/>
            <person name="Dubcovsky J."/>
            <person name="McGuire P.E."/>
            <person name="Lux T."/>
            <person name="Spannagl M."/>
            <person name="Mayer K.F.X."/>
            <person name="Baldrich P."/>
            <person name="Meyers B.C."/>
            <person name="Huo N."/>
            <person name="Gu Y.Q."/>
            <person name="Zhou H."/>
            <person name="Devos K.M."/>
            <person name="Bennetzen J.L."/>
            <person name="Unver T."/>
            <person name="Budak H."/>
            <person name="Gulick P.J."/>
            <person name="Galiba G."/>
            <person name="Kalapos B."/>
            <person name="Nelson D.R."/>
            <person name="Li P."/>
            <person name="You F.M."/>
            <person name="Luo M.C."/>
            <person name="Dvorak J."/>
        </authorList>
    </citation>
    <scope>NUCLEOTIDE SEQUENCE [LARGE SCALE GENOMIC DNA]</scope>
    <source>
        <strain evidence="1">cv. AL8/78</strain>
    </source>
</reference>
<reference evidence="1" key="4">
    <citation type="submission" date="2019-03" db="UniProtKB">
        <authorList>
            <consortium name="EnsemblPlants"/>
        </authorList>
    </citation>
    <scope>IDENTIFICATION</scope>
</reference>
<dbReference type="Gramene" id="AET1Gv20138300.1">
    <property type="protein sequence ID" value="AET1Gv20138300.1"/>
    <property type="gene ID" value="AET1Gv20138300"/>
</dbReference>
<dbReference type="AlphaFoldDB" id="A0A452XS23"/>
<organism evidence="1 2">
    <name type="scientific">Aegilops tauschii subsp. strangulata</name>
    <name type="common">Goatgrass</name>
    <dbReference type="NCBI Taxonomy" id="200361"/>
    <lineage>
        <taxon>Eukaryota</taxon>
        <taxon>Viridiplantae</taxon>
        <taxon>Streptophyta</taxon>
        <taxon>Embryophyta</taxon>
        <taxon>Tracheophyta</taxon>
        <taxon>Spermatophyta</taxon>
        <taxon>Magnoliopsida</taxon>
        <taxon>Liliopsida</taxon>
        <taxon>Poales</taxon>
        <taxon>Poaceae</taxon>
        <taxon>BOP clade</taxon>
        <taxon>Pooideae</taxon>
        <taxon>Triticodae</taxon>
        <taxon>Triticeae</taxon>
        <taxon>Triticinae</taxon>
        <taxon>Aegilops</taxon>
    </lineage>
</organism>
<evidence type="ECO:0000313" key="2">
    <source>
        <dbReference type="Proteomes" id="UP000015105"/>
    </source>
</evidence>
<protein>
    <submittedName>
        <fullName evidence="1">Uncharacterized protein</fullName>
    </submittedName>
</protein>
<dbReference type="Proteomes" id="UP000015105">
    <property type="component" value="Chromosome 1D"/>
</dbReference>
<dbReference type="EnsemblPlants" id="AET1Gv20138300.1">
    <property type="protein sequence ID" value="AET1Gv20138300.1"/>
    <property type="gene ID" value="AET1Gv20138300"/>
</dbReference>
<reference evidence="1" key="3">
    <citation type="journal article" date="2017" name="Nature">
        <title>Genome sequence of the progenitor of the wheat D genome Aegilops tauschii.</title>
        <authorList>
            <person name="Luo M.C."/>
            <person name="Gu Y.Q."/>
            <person name="Puiu D."/>
            <person name="Wang H."/>
            <person name="Twardziok S.O."/>
            <person name="Deal K.R."/>
            <person name="Huo N."/>
            <person name="Zhu T."/>
            <person name="Wang L."/>
            <person name="Wang Y."/>
            <person name="McGuire P.E."/>
            <person name="Liu S."/>
            <person name="Long H."/>
            <person name="Ramasamy R.K."/>
            <person name="Rodriguez J.C."/>
            <person name="Van S.L."/>
            <person name="Yuan L."/>
            <person name="Wang Z."/>
            <person name="Xia Z."/>
            <person name="Xiao L."/>
            <person name="Anderson O.D."/>
            <person name="Ouyang S."/>
            <person name="Liang Y."/>
            <person name="Zimin A.V."/>
            <person name="Pertea G."/>
            <person name="Qi P."/>
            <person name="Bennetzen J.L."/>
            <person name="Dai X."/>
            <person name="Dawson M.W."/>
            <person name="Muller H.G."/>
            <person name="Kugler K."/>
            <person name="Rivarola-Duarte L."/>
            <person name="Spannagl M."/>
            <person name="Mayer K.F.X."/>
            <person name="Lu F.H."/>
            <person name="Bevan M.W."/>
            <person name="Leroy P."/>
            <person name="Li P."/>
            <person name="You F.M."/>
            <person name="Sun Q."/>
            <person name="Liu Z."/>
            <person name="Lyons E."/>
            <person name="Wicker T."/>
            <person name="Salzberg S.L."/>
            <person name="Devos K.M."/>
            <person name="Dvorak J."/>
        </authorList>
    </citation>
    <scope>NUCLEOTIDE SEQUENCE [LARGE SCALE GENOMIC DNA]</scope>
    <source>
        <strain evidence="1">cv. AL8/78</strain>
    </source>
</reference>
<reference evidence="2" key="2">
    <citation type="journal article" date="2017" name="Nat. Plants">
        <title>The Aegilops tauschii genome reveals multiple impacts of transposons.</title>
        <authorList>
            <person name="Zhao G."/>
            <person name="Zou C."/>
            <person name="Li K."/>
            <person name="Wang K."/>
            <person name="Li T."/>
            <person name="Gao L."/>
            <person name="Zhang X."/>
            <person name="Wang H."/>
            <person name="Yang Z."/>
            <person name="Liu X."/>
            <person name="Jiang W."/>
            <person name="Mao L."/>
            <person name="Kong X."/>
            <person name="Jiao Y."/>
            <person name="Jia J."/>
        </authorList>
    </citation>
    <scope>NUCLEOTIDE SEQUENCE [LARGE SCALE GENOMIC DNA]</scope>
    <source>
        <strain evidence="2">cv. AL8/78</strain>
    </source>
</reference>
<reference evidence="2" key="1">
    <citation type="journal article" date="2014" name="Science">
        <title>Ancient hybridizations among the ancestral genomes of bread wheat.</title>
        <authorList>
            <consortium name="International Wheat Genome Sequencing Consortium,"/>
            <person name="Marcussen T."/>
            <person name="Sandve S.R."/>
            <person name="Heier L."/>
            <person name="Spannagl M."/>
            <person name="Pfeifer M."/>
            <person name="Jakobsen K.S."/>
            <person name="Wulff B.B."/>
            <person name="Steuernagel B."/>
            <person name="Mayer K.F."/>
            <person name="Olsen O.A."/>
        </authorList>
    </citation>
    <scope>NUCLEOTIDE SEQUENCE [LARGE SCALE GENOMIC DNA]</scope>
    <source>
        <strain evidence="2">cv. AL8/78</strain>
    </source>
</reference>
<proteinExistence type="predicted"/>